<reference evidence="1" key="1">
    <citation type="submission" date="2020-04" db="EMBL/GenBank/DDBJ databases">
        <authorList>
            <person name="Chiriac C."/>
            <person name="Salcher M."/>
            <person name="Ghai R."/>
            <person name="Kavagutti S V."/>
        </authorList>
    </citation>
    <scope>NUCLEOTIDE SEQUENCE</scope>
</reference>
<evidence type="ECO:0000313" key="1">
    <source>
        <dbReference type="EMBL" id="CAB4139470.1"/>
    </source>
</evidence>
<proteinExistence type="inferred from homology"/>
<sequence>MFKRITEIPFHAIILLHTKNLYATFRRNTMWTTPSAQEMRFGFEVTMYVMNK</sequence>
<dbReference type="Pfam" id="PF08042">
    <property type="entry name" value="PqqA"/>
    <property type="match status" value="1"/>
</dbReference>
<evidence type="ECO:0000313" key="2">
    <source>
        <dbReference type="EMBL" id="CAB4144780.1"/>
    </source>
</evidence>
<protein>
    <submittedName>
        <fullName evidence="1">Coenzyme PQQ biosynthesis protein A</fullName>
    </submittedName>
</protein>
<dbReference type="EMBL" id="LR796361">
    <property type="protein sequence ID" value="CAB4139470.1"/>
    <property type="molecule type" value="Genomic_DNA"/>
</dbReference>
<accession>A0A6J5M376</accession>
<dbReference type="EMBL" id="LR796440">
    <property type="protein sequence ID" value="CAB4144780.1"/>
    <property type="molecule type" value="Genomic_DNA"/>
</dbReference>
<dbReference type="HAMAP" id="MF_00656">
    <property type="entry name" value="PQQ_syn_PqqA"/>
    <property type="match status" value="1"/>
</dbReference>
<name>A0A6J5M376_9CAUD</name>
<dbReference type="NCBIfam" id="TIGR02107">
    <property type="entry name" value="PQQ_syn_pqqA"/>
    <property type="match status" value="1"/>
</dbReference>
<gene>
    <name evidence="1" type="ORF">UFOVP342_41</name>
    <name evidence="2" type="ORF">UFOVP454_62</name>
</gene>
<organism evidence="1">
    <name type="scientific">uncultured Caudovirales phage</name>
    <dbReference type="NCBI Taxonomy" id="2100421"/>
    <lineage>
        <taxon>Viruses</taxon>
        <taxon>Duplodnaviria</taxon>
        <taxon>Heunggongvirae</taxon>
        <taxon>Uroviricota</taxon>
        <taxon>Caudoviricetes</taxon>
        <taxon>Peduoviridae</taxon>
        <taxon>Maltschvirus</taxon>
        <taxon>Maltschvirus maltsch</taxon>
    </lineage>
</organism>
<dbReference type="InterPro" id="IPR011725">
    <property type="entry name" value="PQQ_synth_PqqA"/>
</dbReference>